<feature type="non-terminal residue" evidence="7">
    <location>
        <position position="150"/>
    </location>
</feature>
<dbReference type="InterPro" id="IPR001796">
    <property type="entry name" value="DHFR_dom"/>
</dbReference>
<dbReference type="SUPFAM" id="SSF53597">
    <property type="entry name" value="Dihydrofolate reductase-like"/>
    <property type="match status" value="1"/>
</dbReference>
<dbReference type="Pfam" id="PF00186">
    <property type="entry name" value="DHFR_1"/>
    <property type="match status" value="1"/>
</dbReference>
<gene>
    <name evidence="7" type="primary">folA</name>
    <name evidence="7" type="ORF">SPIL2461_LOCUS319</name>
</gene>
<keyword evidence="3" id="KW-0554">One-carbon metabolism</keyword>
<evidence type="ECO:0000259" key="6">
    <source>
        <dbReference type="PROSITE" id="PS51330"/>
    </source>
</evidence>
<dbReference type="Gene3D" id="3.40.430.10">
    <property type="entry name" value="Dihydrofolate Reductase, subunit A"/>
    <property type="match status" value="1"/>
</dbReference>
<evidence type="ECO:0000256" key="5">
    <source>
        <dbReference type="ARBA" id="ARBA00023002"/>
    </source>
</evidence>
<evidence type="ECO:0000313" key="8">
    <source>
        <dbReference type="Proteomes" id="UP000649617"/>
    </source>
</evidence>
<dbReference type="GO" id="GO:0046654">
    <property type="term" value="P:tetrahydrofolate biosynthetic process"/>
    <property type="evidence" value="ECO:0007669"/>
    <property type="project" value="InterPro"/>
</dbReference>
<dbReference type="Proteomes" id="UP000649617">
    <property type="component" value="Unassembled WGS sequence"/>
</dbReference>
<comment type="pathway">
    <text evidence="1">Cofactor biosynthesis; tetrahydrofolate biosynthesis; 5,6,7,8-tetrahydrofolate from 7,8-dihydrofolate: step 1/1.</text>
</comment>
<proteinExistence type="predicted"/>
<protein>
    <recommendedName>
        <fullName evidence="2">dihydrofolate reductase</fullName>
        <ecNumber evidence="2">1.5.1.3</ecNumber>
    </recommendedName>
</protein>
<evidence type="ECO:0000256" key="1">
    <source>
        <dbReference type="ARBA" id="ARBA00004903"/>
    </source>
</evidence>
<dbReference type="PROSITE" id="PS51330">
    <property type="entry name" value="DHFR_2"/>
    <property type="match status" value="1"/>
</dbReference>
<dbReference type="CDD" id="cd00209">
    <property type="entry name" value="DHFR"/>
    <property type="match status" value="1"/>
</dbReference>
<dbReference type="InterPro" id="IPR024072">
    <property type="entry name" value="DHFR-like_dom_sf"/>
</dbReference>
<dbReference type="EC" id="1.5.1.3" evidence="2"/>
<evidence type="ECO:0000256" key="2">
    <source>
        <dbReference type="ARBA" id="ARBA00012856"/>
    </source>
</evidence>
<reference evidence="7" key="1">
    <citation type="submission" date="2021-02" db="EMBL/GenBank/DDBJ databases">
        <authorList>
            <person name="Dougan E. K."/>
            <person name="Rhodes N."/>
            <person name="Thang M."/>
            <person name="Chan C."/>
        </authorList>
    </citation>
    <scope>NUCLEOTIDE SEQUENCE</scope>
</reference>
<evidence type="ECO:0000256" key="3">
    <source>
        <dbReference type="ARBA" id="ARBA00022563"/>
    </source>
</evidence>
<dbReference type="GO" id="GO:0046452">
    <property type="term" value="P:dihydrofolate metabolic process"/>
    <property type="evidence" value="ECO:0007669"/>
    <property type="project" value="TreeGrafter"/>
</dbReference>
<dbReference type="PANTHER" id="PTHR48069">
    <property type="entry name" value="DIHYDROFOLATE REDUCTASE"/>
    <property type="match status" value="1"/>
</dbReference>
<dbReference type="GO" id="GO:0004146">
    <property type="term" value="F:dihydrofolate reductase activity"/>
    <property type="evidence" value="ECO:0007669"/>
    <property type="project" value="UniProtKB-EC"/>
</dbReference>
<dbReference type="GO" id="GO:0006730">
    <property type="term" value="P:one-carbon metabolic process"/>
    <property type="evidence" value="ECO:0007669"/>
    <property type="project" value="UniProtKB-KW"/>
</dbReference>
<evidence type="ECO:0000256" key="4">
    <source>
        <dbReference type="ARBA" id="ARBA00022857"/>
    </source>
</evidence>
<sequence>MSRNGVIGKKGRLPWSIPEDFSYFLEAVKGDVCITGRRSYAEFGCAIPSAGLHIVLSKQQLRYPDALVQPSLQEALQVARMRNHVNVWIAGGTSVYRESFALADELWATHVHADVEGDVYFPAGWQEYFTEEVSRRSSSDSNFQYDFVVY</sequence>
<keyword evidence="8" id="KW-1185">Reference proteome</keyword>
<dbReference type="GO" id="GO:0046655">
    <property type="term" value="P:folic acid metabolic process"/>
    <property type="evidence" value="ECO:0007669"/>
    <property type="project" value="TreeGrafter"/>
</dbReference>
<accession>A0A812IQ20</accession>
<dbReference type="InterPro" id="IPR012259">
    <property type="entry name" value="DHFR"/>
</dbReference>
<dbReference type="AlphaFoldDB" id="A0A812IQ20"/>
<keyword evidence="5" id="KW-0560">Oxidoreductase</keyword>
<feature type="domain" description="DHFR" evidence="6">
    <location>
        <begin position="1"/>
        <end position="150"/>
    </location>
</feature>
<dbReference type="EMBL" id="CAJNIZ010000170">
    <property type="protein sequence ID" value="CAE7155104.1"/>
    <property type="molecule type" value="Genomic_DNA"/>
</dbReference>
<organism evidence="7 8">
    <name type="scientific">Symbiodinium pilosum</name>
    <name type="common">Dinoflagellate</name>
    <dbReference type="NCBI Taxonomy" id="2952"/>
    <lineage>
        <taxon>Eukaryota</taxon>
        <taxon>Sar</taxon>
        <taxon>Alveolata</taxon>
        <taxon>Dinophyceae</taxon>
        <taxon>Suessiales</taxon>
        <taxon>Symbiodiniaceae</taxon>
        <taxon>Symbiodinium</taxon>
    </lineage>
</organism>
<dbReference type="GO" id="GO:0050661">
    <property type="term" value="F:NADP binding"/>
    <property type="evidence" value="ECO:0007669"/>
    <property type="project" value="InterPro"/>
</dbReference>
<name>A0A812IQ20_SYMPI</name>
<dbReference type="OrthoDB" id="4664297at2759"/>
<evidence type="ECO:0000313" key="7">
    <source>
        <dbReference type="EMBL" id="CAE7155104.1"/>
    </source>
</evidence>
<keyword evidence="4" id="KW-0521">NADP</keyword>
<dbReference type="PRINTS" id="PR00070">
    <property type="entry name" value="DHFR"/>
</dbReference>
<comment type="caution">
    <text evidence="7">The sequence shown here is derived from an EMBL/GenBank/DDBJ whole genome shotgun (WGS) entry which is preliminary data.</text>
</comment>
<dbReference type="PANTHER" id="PTHR48069:SF3">
    <property type="entry name" value="DIHYDROFOLATE REDUCTASE"/>
    <property type="match status" value="1"/>
</dbReference>